<dbReference type="AlphaFoldDB" id="A0A8S9RSA2"/>
<proteinExistence type="predicted"/>
<sequence>MEVDVTRIHEYFTEAKDDFRDGFRPWSCEKEVDVMTVMETIQERTKDRTK</sequence>
<gene>
    <name evidence="1" type="ORF">F2Q69_00060155</name>
</gene>
<name>A0A8S9RSA2_BRACR</name>
<evidence type="ECO:0000313" key="1">
    <source>
        <dbReference type="EMBL" id="KAF3574877.1"/>
    </source>
</evidence>
<dbReference type="EMBL" id="QGKX02000095">
    <property type="protein sequence ID" value="KAF3574877.1"/>
    <property type="molecule type" value="Genomic_DNA"/>
</dbReference>
<comment type="caution">
    <text evidence="1">The sequence shown here is derived from an EMBL/GenBank/DDBJ whole genome shotgun (WGS) entry which is preliminary data.</text>
</comment>
<organism evidence="1 2">
    <name type="scientific">Brassica cretica</name>
    <name type="common">Mustard</name>
    <dbReference type="NCBI Taxonomy" id="69181"/>
    <lineage>
        <taxon>Eukaryota</taxon>
        <taxon>Viridiplantae</taxon>
        <taxon>Streptophyta</taxon>
        <taxon>Embryophyta</taxon>
        <taxon>Tracheophyta</taxon>
        <taxon>Spermatophyta</taxon>
        <taxon>Magnoliopsida</taxon>
        <taxon>eudicotyledons</taxon>
        <taxon>Gunneridae</taxon>
        <taxon>Pentapetalae</taxon>
        <taxon>rosids</taxon>
        <taxon>malvids</taxon>
        <taxon>Brassicales</taxon>
        <taxon>Brassicaceae</taxon>
        <taxon>Brassiceae</taxon>
        <taxon>Brassica</taxon>
    </lineage>
</organism>
<accession>A0A8S9RSA2</accession>
<evidence type="ECO:0000313" key="2">
    <source>
        <dbReference type="Proteomes" id="UP000712600"/>
    </source>
</evidence>
<reference evidence="1" key="1">
    <citation type="submission" date="2019-12" db="EMBL/GenBank/DDBJ databases">
        <title>Genome sequencing and annotation of Brassica cretica.</title>
        <authorList>
            <person name="Studholme D.J."/>
            <person name="Sarris P."/>
        </authorList>
    </citation>
    <scope>NUCLEOTIDE SEQUENCE</scope>
    <source>
        <strain evidence="1">PFS-109/04</strain>
        <tissue evidence="1">Leaf</tissue>
    </source>
</reference>
<dbReference type="Proteomes" id="UP000712600">
    <property type="component" value="Unassembled WGS sequence"/>
</dbReference>
<protein>
    <submittedName>
        <fullName evidence="1">Uncharacterized protein</fullName>
    </submittedName>
</protein>